<keyword evidence="1" id="KW-0614">Plasmid</keyword>
<organism evidence="1 2">
    <name type="scientific">Rhodococcus oxybenzonivorans</name>
    <dbReference type="NCBI Taxonomy" id="1990687"/>
    <lineage>
        <taxon>Bacteria</taxon>
        <taxon>Bacillati</taxon>
        <taxon>Actinomycetota</taxon>
        <taxon>Actinomycetes</taxon>
        <taxon>Mycobacteriales</taxon>
        <taxon>Nocardiaceae</taxon>
        <taxon>Rhodococcus</taxon>
    </lineage>
</organism>
<dbReference type="KEGG" id="roz:CBI38_36125"/>
<protein>
    <submittedName>
        <fullName evidence="1">Uncharacterized protein</fullName>
    </submittedName>
</protein>
<dbReference type="EMBL" id="CP021356">
    <property type="protein sequence ID" value="AWK76832.1"/>
    <property type="molecule type" value="Genomic_DNA"/>
</dbReference>
<dbReference type="Proteomes" id="UP000245711">
    <property type="component" value="Plasmid pRB29"/>
</dbReference>
<accession>A0A2S2C7L6</accession>
<evidence type="ECO:0000313" key="1">
    <source>
        <dbReference type="EMBL" id="AWK76832.1"/>
    </source>
</evidence>
<sequence>MDAGSDADRMCIALQLHREVGTGRLTLDEYSKPGRCALSETLRPTKVLPQCVVPPNRRPSRISMSCRRCALYWHCFWPPT</sequence>
<keyword evidence="2" id="KW-1185">Reference proteome</keyword>
<proteinExistence type="predicted"/>
<geneLocation type="plasmid" evidence="2">
    <name>prb29</name>
</geneLocation>
<reference evidence="1 2" key="1">
    <citation type="submission" date="2017-05" db="EMBL/GenBank/DDBJ databases">
        <title>Isolation of Rhodococcus sp. S2-17 biodegrading of BP-3.</title>
        <authorList>
            <person name="Lee Y."/>
            <person name="Kim K.H."/>
            <person name="Chun B.H."/>
            <person name="Jung H.S."/>
            <person name="Jeon C.O."/>
        </authorList>
    </citation>
    <scope>NUCLEOTIDE SEQUENCE [LARGE SCALE GENOMIC DNA]</scope>
    <source>
        <strain evidence="1 2">S2-17</strain>
        <plasmid evidence="2">prb29</plasmid>
    </source>
</reference>
<dbReference type="AlphaFoldDB" id="A0A2S2C7L6"/>
<evidence type="ECO:0000313" key="2">
    <source>
        <dbReference type="Proteomes" id="UP000245711"/>
    </source>
</evidence>
<name>A0A2S2C7L6_9NOCA</name>
<gene>
    <name evidence="1" type="ORF">CBI38_36125</name>
</gene>